<reference evidence="1" key="2">
    <citation type="journal article" date="2015" name="Data Brief">
        <title>Shoot transcriptome of the giant reed, Arundo donax.</title>
        <authorList>
            <person name="Barrero R.A."/>
            <person name="Guerrero F.D."/>
            <person name="Moolhuijzen P."/>
            <person name="Goolsby J.A."/>
            <person name="Tidwell J."/>
            <person name="Bellgard S.E."/>
            <person name="Bellgard M.I."/>
        </authorList>
    </citation>
    <scope>NUCLEOTIDE SEQUENCE</scope>
    <source>
        <tissue evidence="1">Shoot tissue taken approximately 20 cm above the soil surface</tissue>
    </source>
</reference>
<reference evidence="1" key="1">
    <citation type="submission" date="2014-09" db="EMBL/GenBank/DDBJ databases">
        <authorList>
            <person name="Magalhaes I.L.F."/>
            <person name="Oliveira U."/>
            <person name="Santos F.R."/>
            <person name="Vidigal T.H.D.A."/>
            <person name="Brescovit A.D."/>
            <person name="Santos A.J."/>
        </authorList>
    </citation>
    <scope>NUCLEOTIDE SEQUENCE</scope>
    <source>
        <tissue evidence="1">Shoot tissue taken approximately 20 cm above the soil surface</tissue>
    </source>
</reference>
<dbReference type="AlphaFoldDB" id="A0A0A8ZIY4"/>
<sequence length="40" mass="4909">MECLILVSIFEITNKVHQHVSKLKRYDILDHSLTHREFKW</sequence>
<name>A0A0A8ZIY4_ARUDO</name>
<evidence type="ECO:0000313" key="1">
    <source>
        <dbReference type="EMBL" id="JAD39369.1"/>
    </source>
</evidence>
<accession>A0A0A8ZIY4</accession>
<organism evidence="1">
    <name type="scientific">Arundo donax</name>
    <name type="common">Giant reed</name>
    <name type="synonym">Donax arundinaceus</name>
    <dbReference type="NCBI Taxonomy" id="35708"/>
    <lineage>
        <taxon>Eukaryota</taxon>
        <taxon>Viridiplantae</taxon>
        <taxon>Streptophyta</taxon>
        <taxon>Embryophyta</taxon>
        <taxon>Tracheophyta</taxon>
        <taxon>Spermatophyta</taxon>
        <taxon>Magnoliopsida</taxon>
        <taxon>Liliopsida</taxon>
        <taxon>Poales</taxon>
        <taxon>Poaceae</taxon>
        <taxon>PACMAD clade</taxon>
        <taxon>Arundinoideae</taxon>
        <taxon>Arundineae</taxon>
        <taxon>Arundo</taxon>
    </lineage>
</organism>
<proteinExistence type="predicted"/>
<protein>
    <submittedName>
        <fullName evidence="1">Uncharacterized protein</fullName>
    </submittedName>
</protein>
<dbReference type="EMBL" id="GBRH01258526">
    <property type="protein sequence ID" value="JAD39369.1"/>
    <property type="molecule type" value="Transcribed_RNA"/>
</dbReference>